<evidence type="ECO:0000259" key="8">
    <source>
        <dbReference type="Pfam" id="PF06429"/>
    </source>
</evidence>
<keyword evidence="5" id="KW-0964">Secreted</keyword>
<dbReference type="KEGG" id="ahb:bsdtb5_38560"/>
<feature type="domain" description="Flagellar basal body rod protein N-terminal" evidence="7">
    <location>
        <begin position="8"/>
        <end position="37"/>
    </location>
</feature>
<dbReference type="GO" id="GO:0009424">
    <property type="term" value="C:bacterial-type flagellum hook"/>
    <property type="evidence" value="ECO:0007669"/>
    <property type="project" value="InterPro"/>
</dbReference>
<evidence type="ECO:0000256" key="6">
    <source>
        <dbReference type="ARBA" id="ARBA00023143"/>
    </source>
</evidence>
<dbReference type="InterPro" id="IPR053927">
    <property type="entry name" value="FlgK_helical"/>
</dbReference>
<dbReference type="InterPro" id="IPR002371">
    <property type="entry name" value="FlgK"/>
</dbReference>
<evidence type="ECO:0000313" key="10">
    <source>
        <dbReference type="EMBL" id="BCN32561.1"/>
    </source>
</evidence>
<evidence type="ECO:0000256" key="5">
    <source>
        <dbReference type="ARBA" id="ARBA00022525"/>
    </source>
</evidence>
<dbReference type="InterPro" id="IPR010930">
    <property type="entry name" value="Flg_bb/hook_C_dom"/>
</dbReference>
<sequence length="602" mass="66475">MSGSMTGIYVGVSGLQTSQNGLNTTAHNIANADTKGYSRQQVLLKDTYYQTIGVSTTSKMQVGYGDAVDRLRQLRNEFLDTAYRKETGRQGFYEAQYSAVSEVEDIFGETEGVPFKSSIDTLWTSISELQKQSDNKVARDTLVASADSFIKRAQIISGQLKDYQTSLNTEVKSSVDKINSYVDQINDLNKQIQKVECAGVERANDLRDSRNLLLDKLGKLTDISYKEISGGSLYVFTEGHLLVGDGDVNHMKVELMSNSSSPATSTSSMYNVKWEDTNTEVYNFDNLPSSEKGTDVGYLKGLLLARGDDTANYTDIPGEAPNPMTTDYQDKLDRYNKVISNSTIMLAEGQFDKLINGIVTAINNVLCPVQSTEVDVAVDASNQPIVPPATATAPYTTKKYKILSEDAPVGSDDNNTPGNVLFERKNQDSFQKMDLYVVDSGTGTATKKTCYVYQEPDETDPYSLYTTDQLEVNQNLQKNSNLMPLSKAGGTGDIDVKTAEELINVWRKDFSTLDPNSLTKYTFYGYYTGFVGELANAGEVYKTVSNTQDQLANDIESQRQAVAGVSTDEELTNLIKYQHAYNAASRYINVVSQMLEDIVTKL</sequence>
<evidence type="ECO:0000313" key="11">
    <source>
        <dbReference type="Proteomes" id="UP000595897"/>
    </source>
</evidence>
<evidence type="ECO:0000259" key="9">
    <source>
        <dbReference type="Pfam" id="PF22638"/>
    </source>
</evidence>
<dbReference type="AlphaFoldDB" id="A0A7R7EPB6"/>
<feature type="domain" description="Flagellar hook-associated protein FlgK helical" evidence="9">
    <location>
        <begin position="101"/>
        <end position="322"/>
    </location>
</feature>
<dbReference type="NCBIfam" id="TIGR02492">
    <property type="entry name" value="flgK_ends"/>
    <property type="match status" value="1"/>
</dbReference>
<dbReference type="Pfam" id="PF22638">
    <property type="entry name" value="FlgK_D1"/>
    <property type="match status" value="1"/>
</dbReference>
<comment type="similarity">
    <text evidence="3">Belongs to the flagella basal body rod proteins family.</text>
</comment>
<dbReference type="PRINTS" id="PR01005">
    <property type="entry name" value="FLGHOOKAP1"/>
</dbReference>
<dbReference type="PANTHER" id="PTHR30033:SF2">
    <property type="entry name" value="FLAGELLAR HOOK PROTEIN"/>
    <property type="match status" value="1"/>
</dbReference>
<evidence type="ECO:0000256" key="2">
    <source>
        <dbReference type="ARBA" id="ARBA00004613"/>
    </source>
</evidence>
<proteinExistence type="inferred from homology"/>
<dbReference type="RefSeq" id="WP_271713604.1">
    <property type="nucleotide sequence ID" value="NZ_AP024169.1"/>
</dbReference>
<evidence type="ECO:0000256" key="4">
    <source>
        <dbReference type="ARBA" id="ARBA00016244"/>
    </source>
</evidence>
<dbReference type="InterPro" id="IPR001444">
    <property type="entry name" value="Flag_bb_rod_N"/>
</dbReference>
<keyword evidence="11" id="KW-1185">Reference proteome</keyword>
<comment type="subcellular location">
    <subcellularLocation>
        <location evidence="1">Bacterial flagellum</location>
    </subcellularLocation>
    <subcellularLocation>
        <location evidence="2">Secreted</location>
    </subcellularLocation>
</comment>
<accession>A0A7R7EPB6</accession>
<keyword evidence="6" id="KW-0975">Bacterial flagellum</keyword>
<dbReference type="GO" id="GO:0044780">
    <property type="term" value="P:bacterial-type flagellum assembly"/>
    <property type="evidence" value="ECO:0007669"/>
    <property type="project" value="InterPro"/>
</dbReference>
<dbReference type="GO" id="GO:0005198">
    <property type="term" value="F:structural molecule activity"/>
    <property type="evidence" value="ECO:0007669"/>
    <property type="project" value="InterPro"/>
</dbReference>
<evidence type="ECO:0000259" key="7">
    <source>
        <dbReference type="Pfam" id="PF00460"/>
    </source>
</evidence>
<dbReference type="SUPFAM" id="SSF64518">
    <property type="entry name" value="Phase 1 flagellin"/>
    <property type="match status" value="1"/>
</dbReference>
<gene>
    <name evidence="10" type="ORF">bsdtb5_38560</name>
</gene>
<name>A0A7R7EPB6_9FIRM</name>
<dbReference type="PANTHER" id="PTHR30033">
    <property type="entry name" value="FLAGELLAR HOOK-ASSOCIATED PROTEIN 1"/>
    <property type="match status" value="1"/>
</dbReference>
<organism evidence="10 11">
    <name type="scientific">Anaeromicropila herbilytica</name>
    <dbReference type="NCBI Taxonomy" id="2785025"/>
    <lineage>
        <taxon>Bacteria</taxon>
        <taxon>Bacillati</taxon>
        <taxon>Bacillota</taxon>
        <taxon>Clostridia</taxon>
        <taxon>Lachnospirales</taxon>
        <taxon>Lachnospiraceae</taxon>
        <taxon>Anaeromicropila</taxon>
    </lineage>
</organism>
<dbReference type="GO" id="GO:0005576">
    <property type="term" value="C:extracellular region"/>
    <property type="evidence" value="ECO:0007669"/>
    <property type="project" value="UniProtKB-SubCell"/>
</dbReference>
<protein>
    <recommendedName>
        <fullName evidence="4">Flagellar hook-associated protein 1</fullName>
    </recommendedName>
</protein>
<reference evidence="10 11" key="1">
    <citation type="submission" date="2020-11" db="EMBL/GenBank/DDBJ databases">
        <title>Draft genome sequencing of a Lachnospiraceae strain isolated from anoxic soil subjected to BSD treatment.</title>
        <authorList>
            <person name="Uek A."/>
            <person name="Tonouchi A."/>
        </authorList>
    </citation>
    <scope>NUCLEOTIDE SEQUENCE [LARGE SCALE GENOMIC DNA]</scope>
    <source>
        <strain evidence="10 11">TB5</strain>
    </source>
</reference>
<dbReference type="Pfam" id="PF00460">
    <property type="entry name" value="Flg_bb_rod"/>
    <property type="match status" value="1"/>
</dbReference>
<feature type="domain" description="Flagellar basal-body/hook protein C-terminal" evidence="8">
    <location>
        <begin position="563"/>
        <end position="598"/>
    </location>
</feature>
<evidence type="ECO:0000256" key="1">
    <source>
        <dbReference type="ARBA" id="ARBA00004365"/>
    </source>
</evidence>
<dbReference type="EMBL" id="AP024169">
    <property type="protein sequence ID" value="BCN32561.1"/>
    <property type="molecule type" value="Genomic_DNA"/>
</dbReference>
<dbReference type="Proteomes" id="UP000595897">
    <property type="component" value="Chromosome"/>
</dbReference>
<evidence type="ECO:0000256" key="3">
    <source>
        <dbReference type="ARBA" id="ARBA00009677"/>
    </source>
</evidence>
<dbReference type="Pfam" id="PF06429">
    <property type="entry name" value="Flg_bbr_C"/>
    <property type="match status" value="1"/>
</dbReference>